<gene>
    <name evidence="2" type="ORF">EKO27_g834</name>
</gene>
<evidence type="ECO:0008006" key="4">
    <source>
        <dbReference type="Google" id="ProtNLM"/>
    </source>
</evidence>
<feature type="region of interest" description="Disordered" evidence="1">
    <location>
        <begin position="69"/>
        <end position="89"/>
    </location>
</feature>
<accession>A0A439DIL9</accession>
<dbReference type="AlphaFoldDB" id="A0A439DIL9"/>
<keyword evidence="3" id="KW-1185">Reference proteome</keyword>
<evidence type="ECO:0000256" key="1">
    <source>
        <dbReference type="SAM" id="MobiDB-lite"/>
    </source>
</evidence>
<feature type="compositionally biased region" description="Basic residues" evidence="1">
    <location>
        <begin position="160"/>
        <end position="180"/>
    </location>
</feature>
<feature type="non-terminal residue" evidence="2">
    <location>
        <position position="259"/>
    </location>
</feature>
<comment type="caution">
    <text evidence="2">The sequence shown here is derived from an EMBL/GenBank/DDBJ whole genome shotgun (WGS) entry which is preliminary data.</text>
</comment>
<organism evidence="2 3">
    <name type="scientific">Xylaria grammica</name>
    <dbReference type="NCBI Taxonomy" id="363999"/>
    <lineage>
        <taxon>Eukaryota</taxon>
        <taxon>Fungi</taxon>
        <taxon>Dikarya</taxon>
        <taxon>Ascomycota</taxon>
        <taxon>Pezizomycotina</taxon>
        <taxon>Sordariomycetes</taxon>
        <taxon>Xylariomycetidae</taxon>
        <taxon>Xylariales</taxon>
        <taxon>Xylariaceae</taxon>
        <taxon>Xylaria</taxon>
    </lineage>
</organism>
<protein>
    <recommendedName>
        <fullName evidence="4">Chromo domain-containing protein</fullName>
    </recommendedName>
</protein>
<sequence length="259" mass="28898">MVTYLTSAAAFLRYILHVVYYQQARPRSTFLSPVPSSSLRSSLVFRLSCKLSRPSYVFGYFTLHSQPTRNTPRRDHTFRAPQKSTYSDGDTDADISIELLFFPLSYRVPGIPICVQMARPAKPVSATSSAAASENNKRIGAGTRRRRRPLTTYGQQNGKAKTKSKSKAGNKRTRPPKPKGRAVVDVQDEKDEDGEWEVARISHIRHAALRTDENEGYEYLVHWAAPGYAPTWTATALIGTVALHQFWIGSDSVVIHTAG</sequence>
<dbReference type="Proteomes" id="UP000286045">
    <property type="component" value="Unassembled WGS sequence"/>
</dbReference>
<feature type="region of interest" description="Disordered" evidence="1">
    <location>
        <begin position="124"/>
        <end position="189"/>
    </location>
</feature>
<evidence type="ECO:0000313" key="3">
    <source>
        <dbReference type="Proteomes" id="UP000286045"/>
    </source>
</evidence>
<evidence type="ECO:0000313" key="2">
    <source>
        <dbReference type="EMBL" id="RWA14268.1"/>
    </source>
</evidence>
<dbReference type="EMBL" id="RYZI01000011">
    <property type="protein sequence ID" value="RWA14268.1"/>
    <property type="molecule type" value="Genomic_DNA"/>
</dbReference>
<proteinExistence type="predicted"/>
<reference evidence="2 3" key="1">
    <citation type="submission" date="2018-12" db="EMBL/GenBank/DDBJ databases">
        <title>Draft genome sequence of Xylaria grammica IHI A82.</title>
        <authorList>
            <person name="Buettner E."/>
            <person name="Kellner H."/>
        </authorList>
    </citation>
    <scope>NUCLEOTIDE SEQUENCE [LARGE SCALE GENOMIC DNA]</scope>
    <source>
        <strain evidence="2 3">IHI A82</strain>
    </source>
</reference>
<name>A0A439DIL9_9PEZI</name>